<evidence type="ECO:0000256" key="1">
    <source>
        <dbReference type="PIRSR" id="PIRSR018249-1"/>
    </source>
</evidence>
<dbReference type="Gene3D" id="3.40.50.150">
    <property type="entry name" value="Vaccinia Virus protein VP39"/>
    <property type="match status" value="1"/>
</dbReference>
<keyword evidence="2" id="KW-0949">S-adenosyl-L-methionine</keyword>
<feature type="binding site" evidence="1">
    <location>
        <position position="33"/>
    </location>
    <ligand>
        <name>Zn(2+)</name>
        <dbReference type="ChEBI" id="CHEBI:29105"/>
    </ligand>
</feature>
<feature type="binding site" evidence="1">
    <location>
        <position position="29"/>
    </location>
    <ligand>
        <name>Zn(2+)</name>
        <dbReference type="ChEBI" id="CHEBI:29105"/>
    </ligand>
</feature>
<accession>A0A2M9BAU8</accession>
<dbReference type="RefSeq" id="WP_157803052.1">
    <property type="nucleotide sequence ID" value="NZ_PGFB01000008.1"/>
</dbReference>
<dbReference type="GO" id="GO:0032259">
    <property type="term" value="P:methylation"/>
    <property type="evidence" value="ECO:0007669"/>
    <property type="project" value="UniProtKB-KW"/>
</dbReference>
<evidence type="ECO:0000313" key="4">
    <source>
        <dbReference type="EMBL" id="PJJ55071.1"/>
    </source>
</evidence>
<keyword evidence="5" id="KW-1185">Reference proteome</keyword>
<name>A0A2M9BAU8_9MICO</name>
<keyword evidence="4" id="KW-0489">Methyltransferase</keyword>
<dbReference type="InterPro" id="IPR016718">
    <property type="entry name" value="rRNA_m1G-MeTrfase_A_prd"/>
</dbReference>
<feature type="binding site" evidence="2">
    <location>
        <position position="199"/>
    </location>
    <ligand>
        <name>S-adenosyl-L-methionine</name>
        <dbReference type="ChEBI" id="CHEBI:59789"/>
    </ligand>
</feature>
<dbReference type="SUPFAM" id="SSF53335">
    <property type="entry name" value="S-adenosyl-L-methionine-dependent methyltransferases"/>
    <property type="match status" value="1"/>
</dbReference>
<proteinExistence type="predicted"/>
<keyword evidence="1" id="KW-0479">Metal-binding</keyword>
<dbReference type="GO" id="GO:0046872">
    <property type="term" value="F:metal ion binding"/>
    <property type="evidence" value="ECO:0007669"/>
    <property type="project" value="UniProtKB-KW"/>
</dbReference>
<dbReference type="GO" id="GO:0008168">
    <property type="term" value="F:methyltransferase activity"/>
    <property type="evidence" value="ECO:0007669"/>
    <property type="project" value="UniProtKB-KW"/>
</dbReference>
<feature type="binding site" evidence="2">
    <location>
        <begin position="104"/>
        <end position="105"/>
    </location>
    <ligand>
        <name>S-adenosyl-L-methionine</name>
        <dbReference type="ChEBI" id="CHEBI:59789"/>
    </ligand>
</feature>
<feature type="binding site" evidence="2">
    <location>
        <position position="72"/>
    </location>
    <ligand>
        <name>S-adenosyl-L-methionine</name>
        <dbReference type="ChEBI" id="CHEBI:59789"/>
    </ligand>
</feature>
<evidence type="ECO:0000259" key="3">
    <source>
        <dbReference type="Pfam" id="PF21302"/>
    </source>
</evidence>
<evidence type="ECO:0000256" key="2">
    <source>
        <dbReference type="PIRSR" id="PIRSR018249-2"/>
    </source>
</evidence>
<evidence type="ECO:0000313" key="5">
    <source>
        <dbReference type="Proteomes" id="UP000230161"/>
    </source>
</evidence>
<dbReference type="PIRSF" id="PIRSF018249">
    <property type="entry name" value="MyrA_prd"/>
    <property type="match status" value="1"/>
</dbReference>
<dbReference type="EMBL" id="PGFB01000008">
    <property type="protein sequence ID" value="PJJ55071.1"/>
    <property type="molecule type" value="Genomic_DNA"/>
</dbReference>
<reference evidence="4 5" key="1">
    <citation type="submission" date="2017-11" db="EMBL/GenBank/DDBJ databases">
        <title>Genomic Encyclopedia of Archaeal and Bacterial Type Strains, Phase II (KMG-II): From Individual Species to Whole Genera.</title>
        <authorList>
            <person name="Goeker M."/>
        </authorList>
    </citation>
    <scope>NUCLEOTIDE SEQUENCE [LARGE SCALE GENOMIC DNA]</scope>
    <source>
        <strain evidence="4 5">DSM 25625</strain>
    </source>
</reference>
<organism evidence="4 5">
    <name type="scientific">Compostimonas suwonensis</name>
    <dbReference type="NCBI Taxonomy" id="1048394"/>
    <lineage>
        <taxon>Bacteria</taxon>
        <taxon>Bacillati</taxon>
        <taxon>Actinomycetota</taxon>
        <taxon>Actinomycetes</taxon>
        <taxon>Micrococcales</taxon>
        <taxon>Microbacteriaceae</taxon>
        <taxon>Compostimonas</taxon>
    </lineage>
</organism>
<keyword evidence="4" id="KW-0808">Transferase</keyword>
<dbReference type="Proteomes" id="UP000230161">
    <property type="component" value="Unassembled WGS sequence"/>
</dbReference>
<sequence>MTTPTLAGWLRCPSCAQPLEPLGELGLGCVNGHRFDVNRRGYVTLLGPREAVVGDSAAMLDARDRFLIGGHYAPISAMIDAVLRDALMPAEGRPERAIDLGCGTGHYLAGVVAQRPASSALAVDLSPAAVARTVRRFRGGSAVEPVVDGLVANTWRPLPIRDGAATLLLNVFAPRNPAEFHRILEPAGALLVVIPRPEHLQELRAAGRVLGIGDDKHSQLVASLDAFFELEESRPVEFVAELTAAQIDDLIGMGPSAHHRSADSTTAAVAVTAAVDVVLFRRRG</sequence>
<dbReference type="AlphaFoldDB" id="A0A2M9BAU8"/>
<keyword evidence="1" id="KW-0862">Zinc</keyword>
<dbReference type="InterPro" id="IPR048647">
    <property type="entry name" value="RlmA_N"/>
</dbReference>
<gene>
    <name evidence="4" type="ORF">CLV54_3410</name>
</gene>
<dbReference type="Pfam" id="PF21302">
    <property type="entry name" value="Zn_ribbon_RlmA"/>
    <property type="match status" value="1"/>
</dbReference>
<protein>
    <submittedName>
        <fullName evidence="4">23S rRNA (Guanine745-N1)-methyltransferase</fullName>
    </submittedName>
</protein>
<dbReference type="OrthoDB" id="108476at2"/>
<dbReference type="CDD" id="cd02440">
    <property type="entry name" value="AdoMet_MTases"/>
    <property type="match status" value="1"/>
</dbReference>
<dbReference type="InterPro" id="IPR029063">
    <property type="entry name" value="SAM-dependent_MTases_sf"/>
</dbReference>
<comment type="caution">
    <text evidence="4">The sequence shown here is derived from an EMBL/GenBank/DDBJ whole genome shotgun (WGS) entry which is preliminary data.</text>
</comment>
<feature type="domain" description="23S rRNA (guanine(745)-N(1))-methyltransferase N-terminal" evidence="3">
    <location>
        <begin position="11"/>
        <end position="46"/>
    </location>
</feature>